<dbReference type="AlphaFoldDB" id="A0AAQ0EQY0"/>
<evidence type="ECO:0000256" key="5">
    <source>
        <dbReference type="ARBA" id="ARBA00023204"/>
    </source>
</evidence>
<accession>A0AAQ0EQY0</accession>
<dbReference type="GO" id="GO:0003908">
    <property type="term" value="F:methylated-DNA-[protein]-cysteine S-methyltransferase activity"/>
    <property type="evidence" value="ECO:0007669"/>
    <property type="project" value="UniProtKB-EC"/>
</dbReference>
<evidence type="ECO:0000256" key="3">
    <source>
        <dbReference type="ARBA" id="ARBA00022679"/>
    </source>
</evidence>
<evidence type="ECO:0000256" key="4">
    <source>
        <dbReference type="ARBA" id="ARBA00022763"/>
    </source>
</evidence>
<dbReference type="CDD" id="cd06445">
    <property type="entry name" value="ATase"/>
    <property type="match status" value="1"/>
</dbReference>
<keyword evidence="5" id="KW-0234">DNA repair</keyword>
<dbReference type="Gene3D" id="1.10.10.10">
    <property type="entry name" value="Winged helix-like DNA-binding domain superfamily/Winged helix DNA-binding domain"/>
    <property type="match status" value="1"/>
</dbReference>
<comment type="catalytic activity">
    <reaction evidence="6">
        <text>a 6-O-methyl-2'-deoxyguanosine in DNA + L-cysteinyl-[protein] = S-methyl-L-cysteinyl-[protein] + a 2'-deoxyguanosine in DNA</text>
        <dbReference type="Rhea" id="RHEA:24000"/>
        <dbReference type="Rhea" id="RHEA-COMP:10131"/>
        <dbReference type="Rhea" id="RHEA-COMP:10132"/>
        <dbReference type="Rhea" id="RHEA-COMP:11367"/>
        <dbReference type="Rhea" id="RHEA-COMP:11368"/>
        <dbReference type="ChEBI" id="CHEBI:29950"/>
        <dbReference type="ChEBI" id="CHEBI:82612"/>
        <dbReference type="ChEBI" id="CHEBI:85445"/>
        <dbReference type="ChEBI" id="CHEBI:85448"/>
        <dbReference type="EC" id="2.1.1.63"/>
    </reaction>
</comment>
<protein>
    <submittedName>
        <fullName evidence="8">Methylated-DNA--[protein]-cysteine S-methyltransferase</fullName>
    </submittedName>
</protein>
<dbReference type="SUPFAM" id="SSF46767">
    <property type="entry name" value="Methylated DNA-protein cysteine methyltransferase, C-terminal domain"/>
    <property type="match status" value="1"/>
</dbReference>
<evidence type="ECO:0000256" key="6">
    <source>
        <dbReference type="ARBA" id="ARBA00049348"/>
    </source>
</evidence>
<sequence>MTEKFFVVSPTSKNLLAQACSQGLSIDKHPPIQIIAHFRGAFIFHSRLSPAPVFTSLFLGPGAHKAMEGLVHWCKAYAMKKPIPLSFLDLASFKGKSLAILNAVNKIPFGTRLTYQEIAEQTGTTAEEVLITCKQNPLPLLIPCHRVLSEQDYPGGKIFYEILSRFEGI</sequence>
<evidence type="ECO:0000256" key="1">
    <source>
        <dbReference type="ARBA" id="ARBA00001286"/>
    </source>
</evidence>
<dbReference type="EMBL" id="CP063185">
    <property type="protein sequence ID" value="QYC74463.1"/>
    <property type="molecule type" value="Genomic_DNA"/>
</dbReference>
<dbReference type="PROSITE" id="PS00374">
    <property type="entry name" value="MGMT"/>
    <property type="match status" value="1"/>
</dbReference>
<dbReference type="GO" id="GO:0006281">
    <property type="term" value="P:DNA repair"/>
    <property type="evidence" value="ECO:0007669"/>
    <property type="project" value="UniProtKB-KW"/>
</dbReference>
<dbReference type="Pfam" id="PF01035">
    <property type="entry name" value="DNA_binding_1"/>
    <property type="match status" value="1"/>
</dbReference>
<reference evidence="8" key="1">
    <citation type="journal article" date="2021" name="Front. Microbiol.">
        <title>Generation of Tetracycline and Rifamycin Resistant Chlamydia Suis Recombinants.</title>
        <authorList>
            <person name="Marti H."/>
            <person name="Bommana S."/>
            <person name="Read T.D."/>
            <person name="Pesch T."/>
            <person name="Prahauser B."/>
            <person name="Dean D."/>
            <person name="Borel N."/>
        </authorList>
    </citation>
    <scope>NUCLEOTIDE SEQUENCE</scope>
    <source>
        <strain evidence="8">208.1</strain>
    </source>
</reference>
<dbReference type="NCBIfam" id="TIGR00589">
    <property type="entry name" value="ogt"/>
    <property type="match status" value="1"/>
</dbReference>
<dbReference type="InterPro" id="IPR036388">
    <property type="entry name" value="WH-like_DNA-bd_sf"/>
</dbReference>
<dbReference type="InterPro" id="IPR014048">
    <property type="entry name" value="MethylDNA_cys_MeTrfase_DNA-bd"/>
</dbReference>
<dbReference type="Proteomes" id="UP000825134">
    <property type="component" value="Chromosome"/>
</dbReference>
<dbReference type="GO" id="GO:0032259">
    <property type="term" value="P:methylation"/>
    <property type="evidence" value="ECO:0007669"/>
    <property type="project" value="UniProtKB-KW"/>
</dbReference>
<comment type="catalytic activity">
    <reaction evidence="1">
        <text>a 4-O-methyl-thymidine in DNA + L-cysteinyl-[protein] = a thymidine in DNA + S-methyl-L-cysteinyl-[protein]</text>
        <dbReference type="Rhea" id="RHEA:53428"/>
        <dbReference type="Rhea" id="RHEA-COMP:10131"/>
        <dbReference type="Rhea" id="RHEA-COMP:10132"/>
        <dbReference type="Rhea" id="RHEA-COMP:13555"/>
        <dbReference type="Rhea" id="RHEA-COMP:13556"/>
        <dbReference type="ChEBI" id="CHEBI:29950"/>
        <dbReference type="ChEBI" id="CHEBI:82612"/>
        <dbReference type="ChEBI" id="CHEBI:137386"/>
        <dbReference type="ChEBI" id="CHEBI:137387"/>
        <dbReference type="EC" id="2.1.1.63"/>
    </reaction>
</comment>
<dbReference type="InterPro" id="IPR036217">
    <property type="entry name" value="MethylDNA_cys_MeTrfase_DNAb"/>
</dbReference>
<organism evidence="8 9">
    <name type="scientific">Chlamydia suis</name>
    <dbReference type="NCBI Taxonomy" id="83559"/>
    <lineage>
        <taxon>Bacteria</taxon>
        <taxon>Pseudomonadati</taxon>
        <taxon>Chlamydiota</taxon>
        <taxon>Chlamydiia</taxon>
        <taxon>Chlamydiales</taxon>
        <taxon>Chlamydiaceae</taxon>
        <taxon>Chlamydia/Chlamydophila group</taxon>
        <taxon>Chlamydia</taxon>
    </lineage>
</organism>
<gene>
    <name evidence="8" type="ORF">INQ84_00375</name>
</gene>
<keyword evidence="4" id="KW-0227">DNA damage</keyword>
<evidence type="ECO:0000313" key="9">
    <source>
        <dbReference type="Proteomes" id="UP000825134"/>
    </source>
</evidence>
<evidence type="ECO:0000259" key="7">
    <source>
        <dbReference type="Pfam" id="PF01035"/>
    </source>
</evidence>
<evidence type="ECO:0000313" key="8">
    <source>
        <dbReference type="EMBL" id="QYC74463.1"/>
    </source>
</evidence>
<dbReference type="RefSeq" id="WP_219664432.1">
    <property type="nucleotide sequence ID" value="NZ_CP063064.1"/>
</dbReference>
<feature type="domain" description="Methylated-DNA-[protein]-cysteine S-methyltransferase DNA binding" evidence="7">
    <location>
        <begin position="99"/>
        <end position="156"/>
    </location>
</feature>
<keyword evidence="2" id="KW-0489">Methyltransferase</keyword>
<keyword evidence="3" id="KW-0808">Transferase</keyword>
<dbReference type="PANTHER" id="PTHR10815:SF13">
    <property type="entry name" value="METHYLATED-DNA--PROTEIN-CYSTEINE METHYLTRANSFERASE"/>
    <property type="match status" value="1"/>
</dbReference>
<dbReference type="InterPro" id="IPR001497">
    <property type="entry name" value="MethylDNA_cys_MeTrfase_AS"/>
</dbReference>
<evidence type="ECO:0000256" key="2">
    <source>
        <dbReference type="ARBA" id="ARBA00022603"/>
    </source>
</evidence>
<name>A0AAQ0EQY0_9CHLA</name>
<proteinExistence type="predicted"/>
<dbReference type="PANTHER" id="PTHR10815">
    <property type="entry name" value="METHYLATED-DNA--PROTEIN-CYSTEINE METHYLTRANSFERASE"/>
    <property type="match status" value="1"/>
</dbReference>